<comment type="caution">
    <text evidence="2">The sequence shown here is derived from an EMBL/GenBank/DDBJ whole genome shotgun (WGS) entry which is preliminary data.</text>
</comment>
<evidence type="ECO:0000256" key="1">
    <source>
        <dbReference type="SAM" id="SignalP"/>
    </source>
</evidence>
<feature type="chain" id="PRO_5024435613" description="Secreted protein" evidence="1">
    <location>
        <begin position="26"/>
        <end position="106"/>
    </location>
</feature>
<protein>
    <recommendedName>
        <fullName evidence="4">Secreted protein</fullName>
    </recommendedName>
</protein>
<feature type="signal peptide" evidence="1">
    <location>
        <begin position="1"/>
        <end position="25"/>
    </location>
</feature>
<dbReference type="EMBL" id="VYXQ01000007">
    <property type="protein sequence ID" value="KAA9368674.1"/>
    <property type="molecule type" value="Genomic_DNA"/>
</dbReference>
<dbReference type="Proteomes" id="UP000327108">
    <property type="component" value="Unassembled WGS sequence"/>
</dbReference>
<reference evidence="2 3" key="1">
    <citation type="submission" date="2019-09" db="EMBL/GenBank/DDBJ databases">
        <title>Biological control of the noxious weed angled onion (Allium triquetrum) thwarted by endophytic bacteria in Victoria, Australia.</title>
        <authorList>
            <person name="Tehranchian P."/>
            <person name="Adair R.J."/>
            <person name="Van T.H."/>
            <person name="Morrison P.D."/>
            <person name="Williams H."/>
            <person name="Lawrie A.C."/>
        </authorList>
    </citation>
    <scope>NUCLEOTIDE SEQUENCE [LARGE SCALE GENOMIC DNA]</scope>
    <source>
        <strain evidence="2 3">RPTAtOch1</strain>
    </source>
</reference>
<accession>A0A5N1K341</accession>
<keyword evidence="1" id="KW-0732">Signal</keyword>
<proteinExistence type="predicted"/>
<name>A0A5N1K341_9HYPH</name>
<evidence type="ECO:0008006" key="4">
    <source>
        <dbReference type="Google" id="ProtNLM"/>
    </source>
</evidence>
<evidence type="ECO:0000313" key="3">
    <source>
        <dbReference type="Proteomes" id="UP000327108"/>
    </source>
</evidence>
<dbReference type="RefSeq" id="WP_151093190.1">
    <property type="nucleotide sequence ID" value="NZ_VYXQ01000007.1"/>
</dbReference>
<gene>
    <name evidence="2" type="ORF">F3W84_10070</name>
</gene>
<keyword evidence="3" id="KW-1185">Reference proteome</keyword>
<organism evidence="2 3">
    <name type="scientific">Ochrobactrum quorumnocens</name>
    <dbReference type="NCBI Taxonomy" id="271865"/>
    <lineage>
        <taxon>Bacteria</taxon>
        <taxon>Pseudomonadati</taxon>
        <taxon>Pseudomonadota</taxon>
        <taxon>Alphaproteobacteria</taxon>
        <taxon>Hyphomicrobiales</taxon>
        <taxon>Brucellaceae</taxon>
        <taxon>Brucella/Ochrobactrum group</taxon>
        <taxon>Ochrobactrum</taxon>
    </lineage>
</organism>
<dbReference type="AlphaFoldDB" id="A0A5N1K341"/>
<sequence length="106" mass="11650">MPKFEFQLKTIIFCVALGSSTVVHASGRLSLPPVGEEYGSQSACVVALDAYHKENLAQIRSNRTAPNGDVSEVRLITDGVRHTAHDSATYDATIWCHNGHRRDDLK</sequence>
<evidence type="ECO:0000313" key="2">
    <source>
        <dbReference type="EMBL" id="KAA9368674.1"/>
    </source>
</evidence>